<dbReference type="CDD" id="cd03249">
    <property type="entry name" value="ABC_MTABC3_MDL1_MDL2"/>
    <property type="match status" value="1"/>
</dbReference>
<dbReference type="InterPro" id="IPR011918">
    <property type="entry name" value="ABC_MsbA_ATP-bd"/>
</dbReference>
<evidence type="ECO:0000259" key="9">
    <source>
        <dbReference type="PROSITE" id="PS50893"/>
    </source>
</evidence>
<feature type="transmembrane region" description="Helical" evidence="8">
    <location>
        <begin position="299"/>
        <end position="317"/>
    </location>
</feature>
<organism evidence="11 12">
    <name type="scientific">Sedimentitalea xiamensis</name>
    <dbReference type="NCBI Taxonomy" id="3050037"/>
    <lineage>
        <taxon>Bacteria</taxon>
        <taxon>Pseudomonadati</taxon>
        <taxon>Pseudomonadota</taxon>
        <taxon>Alphaproteobacteria</taxon>
        <taxon>Rhodobacterales</taxon>
        <taxon>Paracoccaceae</taxon>
        <taxon>Sedimentitalea</taxon>
    </lineage>
</organism>
<sequence length="606" mass="64992">MARAQTANIPAAAAPGATEERARSKEITGLKALWPFMSPYRGLIVASMMALVLTACVSLTLPLAVRRVVDNFRVRDGAILNNYFIAALAIAGLLAVGTGLRYALVTRLGERVVADIRMAVFDRVIGMSPVFFERIMTGEVLSRITTDTTLIQSVLGSSISIALRNALILVGGLVLMLLTSGKLTGLVMLIVPAVIVPILVLGRRLRVLSRENQDWIAASSGNASEALGAVQTVQAFTHEAVSRRQFAEMTETAFSVSRHRIRVRALMTVIVIFLVFTGIVGVLWMGARDVRDGAMSEGALIQFVIYSVMVAGSVAALSEIWGELQRAAGATERLVELLNSTDSVQDPARPVSLPEPVRGRIEFLDVSFRYPARPDTVALDDVALDIAPGETVAFVGPSGAGKTTIIQLIQRFYDPDGGRILLDGVALTDMSRDAFRKHIALVPQDPVIFAGSARENIRFGRPDASDAEVEQAARAAAAHDFIMALPDGYASEVGERGVMLSGGQKQRIAIARAILRDAPVLLLDEATSALDAESERAVQRAVDELSSGRTTLIVAHRLATVKKADRIVVMDQGRIVAQGSHDQLVAQGGLYARLARLQFTDGLAAE</sequence>
<keyword evidence="4" id="KW-0067">ATP-binding</keyword>
<evidence type="ECO:0000313" key="12">
    <source>
        <dbReference type="Proteomes" id="UP001227126"/>
    </source>
</evidence>
<dbReference type="InterPro" id="IPR039421">
    <property type="entry name" value="Type_1_exporter"/>
</dbReference>
<evidence type="ECO:0000256" key="5">
    <source>
        <dbReference type="ARBA" id="ARBA00022989"/>
    </source>
</evidence>
<dbReference type="SMART" id="SM00382">
    <property type="entry name" value="AAA"/>
    <property type="match status" value="1"/>
</dbReference>
<dbReference type="SUPFAM" id="SSF52540">
    <property type="entry name" value="P-loop containing nucleoside triphosphate hydrolases"/>
    <property type="match status" value="1"/>
</dbReference>
<dbReference type="InterPro" id="IPR027417">
    <property type="entry name" value="P-loop_NTPase"/>
</dbReference>
<keyword evidence="5 8" id="KW-1133">Transmembrane helix</keyword>
<comment type="subcellular location">
    <subcellularLocation>
        <location evidence="1">Cell membrane</location>
        <topology evidence="1">Multi-pass membrane protein</topology>
    </subcellularLocation>
</comment>
<dbReference type="PROSITE" id="PS00211">
    <property type="entry name" value="ABC_TRANSPORTER_1"/>
    <property type="match status" value="1"/>
</dbReference>
<name>A0ABT7FEU4_9RHOB</name>
<evidence type="ECO:0000256" key="4">
    <source>
        <dbReference type="ARBA" id="ARBA00022840"/>
    </source>
</evidence>
<dbReference type="InterPro" id="IPR036640">
    <property type="entry name" value="ABC1_TM_sf"/>
</dbReference>
<evidence type="ECO:0000256" key="7">
    <source>
        <dbReference type="SAM" id="MobiDB-lite"/>
    </source>
</evidence>
<feature type="transmembrane region" description="Helical" evidence="8">
    <location>
        <begin position="43"/>
        <end position="63"/>
    </location>
</feature>
<dbReference type="InterPro" id="IPR011527">
    <property type="entry name" value="ABC1_TM_dom"/>
</dbReference>
<feature type="region of interest" description="Disordered" evidence="7">
    <location>
        <begin position="1"/>
        <end position="20"/>
    </location>
</feature>
<comment type="caution">
    <text evidence="11">The sequence shown here is derived from an EMBL/GenBank/DDBJ whole genome shotgun (WGS) entry which is preliminary data.</text>
</comment>
<evidence type="ECO:0000256" key="3">
    <source>
        <dbReference type="ARBA" id="ARBA00022741"/>
    </source>
</evidence>
<dbReference type="Pfam" id="PF00664">
    <property type="entry name" value="ABC_membrane"/>
    <property type="match status" value="1"/>
</dbReference>
<dbReference type="SUPFAM" id="SSF90123">
    <property type="entry name" value="ABC transporter transmembrane region"/>
    <property type="match status" value="1"/>
</dbReference>
<dbReference type="PROSITE" id="PS50929">
    <property type="entry name" value="ABC_TM1F"/>
    <property type="match status" value="1"/>
</dbReference>
<evidence type="ECO:0000256" key="1">
    <source>
        <dbReference type="ARBA" id="ARBA00004651"/>
    </source>
</evidence>
<feature type="compositionally biased region" description="Low complexity" evidence="7">
    <location>
        <begin position="1"/>
        <end position="17"/>
    </location>
</feature>
<dbReference type="Gene3D" id="1.20.1560.10">
    <property type="entry name" value="ABC transporter type 1, transmembrane domain"/>
    <property type="match status" value="1"/>
</dbReference>
<dbReference type="Proteomes" id="UP001227126">
    <property type="component" value="Unassembled WGS sequence"/>
</dbReference>
<reference evidence="11 12" key="1">
    <citation type="submission" date="2023-05" db="EMBL/GenBank/DDBJ databases">
        <title>Sedimentitalea sp. nov. JM2-8.</title>
        <authorList>
            <person name="Huang J."/>
        </authorList>
    </citation>
    <scope>NUCLEOTIDE SEQUENCE [LARGE SCALE GENOMIC DNA]</scope>
    <source>
        <strain evidence="11 12">JM2-8</strain>
    </source>
</reference>
<dbReference type="InterPro" id="IPR003593">
    <property type="entry name" value="AAA+_ATPase"/>
</dbReference>
<protein>
    <submittedName>
        <fullName evidence="11">ABC transporter transmembrane domain-containing protein</fullName>
    </submittedName>
</protein>
<keyword evidence="12" id="KW-1185">Reference proteome</keyword>
<dbReference type="InterPro" id="IPR003439">
    <property type="entry name" value="ABC_transporter-like_ATP-bd"/>
</dbReference>
<feature type="domain" description="ABC transporter" evidence="9">
    <location>
        <begin position="361"/>
        <end position="597"/>
    </location>
</feature>
<evidence type="ECO:0000256" key="8">
    <source>
        <dbReference type="SAM" id="Phobius"/>
    </source>
</evidence>
<feature type="transmembrane region" description="Helical" evidence="8">
    <location>
        <begin position="83"/>
        <end position="104"/>
    </location>
</feature>
<dbReference type="InterPro" id="IPR017871">
    <property type="entry name" value="ABC_transporter-like_CS"/>
</dbReference>
<feature type="domain" description="ABC transmembrane type-1" evidence="10">
    <location>
        <begin position="45"/>
        <end position="326"/>
    </location>
</feature>
<proteinExistence type="predicted"/>
<gene>
    <name evidence="11" type="ORF">QO034_11005</name>
</gene>
<keyword evidence="2 8" id="KW-0812">Transmembrane</keyword>
<accession>A0ABT7FEU4</accession>
<feature type="transmembrane region" description="Helical" evidence="8">
    <location>
        <begin position="185"/>
        <end position="202"/>
    </location>
</feature>
<dbReference type="Gene3D" id="3.40.50.300">
    <property type="entry name" value="P-loop containing nucleotide triphosphate hydrolases"/>
    <property type="match status" value="1"/>
</dbReference>
<evidence type="ECO:0000256" key="2">
    <source>
        <dbReference type="ARBA" id="ARBA00022692"/>
    </source>
</evidence>
<dbReference type="PROSITE" id="PS50893">
    <property type="entry name" value="ABC_TRANSPORTER_2"/>
    <property type="match status" value="1"/>
</dbReference>
<keyword evidence="6 8" id="KW-0472">Membrane</keyword>
<dbReference type="PANTHER" id="PTHR43394:SF1">
    <property type="entry name" value="ATP-BINDING CASSETTE SUB-FAMILY B MEMBER 10, MITOCHONDRIAL"/>
    <property type="match status" value="1"/>
</dbReference>
<dbReference type="NCBIfam" id="TIGR02204">
    <property type="entry name" value="MsbA_rel"/>
    <property type="match status" value="1"/>
</dbReference>
<dbReference type="CDD" id="cd18575">
    <property type="entry name" value="ABC_6TM_bac_exporter_ABCB8_10_like"/>
    <property type="match status" value="1"/>
</dbReference>
<keyword evidence="3" id="KW-0547">Nucleotide-binding</keyword>
<dbReference type="RefSeq" id="WP_284485581.1">
    <property type="nucleotide sequence ID" value="NZ_JASNJE010000011.1"/>
</dbReference>
<evidence type="ECO:0000256" key="6">
    <source>
        <dbReference type="ARBA" id="ARBA00023136"/>
    </source>
</evidence>
<evidence type="ECO:0000259" key="10">
    <source>
        <dbReference type="PROSITE" id="PS50929"/>
    </source>
</evidence>
<dbReference type="PANTHER" id="PTHR43394">
    <property type="entry name" value="ATP-DEPENDENT PERMEASE MDL1, MITOCHONDRIAL"/>
    <property type="match status" value="1"/>
</dbReference>
<dbReference type="Pfam" id="PF00005">
    <property type="entry name" value="ABC_tran"/>
    <property type="match status" value="1"/>
</dbReference>
<feature type="transmembrane region" description="Helical" evidence="8">
    <location>
        <begin position="161"/>
        <end position="179"/>
    </location>
</feature>
<feature type="transmembrane region" description="Helical" evidence="8">
    <location>
        <begin position="265"/>
        <end position="287"/>
    </location>
</feature>
<evidence type="ECO:0000313" key="11">
    <source>
        <dbReference type="EMBL" id="MDK3073641.1"/>
    </source>
</evidence>
<dbReference type="EMBL" id="JASNJE010000011">
    <property type="protein sequence ID" value="MDK3073641.1"/>
    <property type="molecule type" value="Genomic_DNA"/>
</dbReference>